<reference evidence="9" key="1">
    <citation type="submission" date="2022-11" db="EMBL/GenBank/DDBJ databases">
        <authorList>
            <person name="Kikuchi T."/>
        </authorList>
    </citation>
    <scope>NUCLEOTIDE SEQUENCE</scope>
    <source>
        <strain evidence="9">PS1010</strain>
    </source>
</reference>
<accession>A0A9P1J430</accession>
<keyword evidence="10" id="KW-1185">Reference proteome</keyword>
<dbReference type="SMART" id="SM00353">
    <property type="entry name" value="HLH"/>
    <property type="match status" value="1"/>
</dbReference>
<comment type="caution">
    <text evidence="9">The sequence shown here is derived from an EMBL/GenBank/DDBJ whole genome shotgun (WGS) entry which is preliminary data.</text>
</comment>
<dbReference type="AlphaFoldDB" id="A0A9P1J430"/>
<dbReference type="Proteomes" id="UP001152747">
    <property type="component" value="Unassembled WGS sequence"/>
</dbReference>
<evidence type="ECO:0000313" key="9">
    <source>
        <dbReference type="EMBL" id="CAI5456260.1"/>
    </source>
</evidence>
<dbReference type="GO" id="GO:0000977">
    <property type="term" value="F:RNA polymerase II transcription regulatory region sequence-specific DNA binding"/>
    <property type="evidence" value="ECO:0007669"/>
    <property type="project" value="TreeGrafter"/>
</dbReference>
<name>A0A9P1J430_9PELO</name>
<dbReference type="InterPro" id="IPR036638">
    <property type="entry name" value="HLH_DNA-bd_sf"/>
</dbReference>
<protein>
    <recommendedName>
        <fullName evidence="8">BHLH domain-containing protein</fullName>
    </recommendedName>
</protein>
<keyword evidence="1" id="KW-0217">Developmental protein</keyword>
<evidence type="ECO:0000256" key="2">
    <source>
        <dbReference type="ARBA" id="ARBA00022782"/>
    </source>
</evidence>
<keyword evidence="4" id="KW-0238">DNA-binding</keyword>
<sequence>MVARRKSDKVQKIKQTEDDNVAQRACANRRERQRTKELNDAFSTLRRMIPSMPSDKMSKIHTLRIATDYISFLDEMKQNGCKLFGRSIFDEKTGYGLQTSFNVWRSSNGLTSVNIPPITTIPNIPTIAQIPQIGNPCMSLVTQPYYLGFPTTSVTPTTKDYTDTQSTPIQW</sequence>
<evidence type="ECO:0000259" key="8">
    <source>
        <dbReference type="PROSITE" id="PS50888"/>
    </source>
</evidence>
<feature type="region of interest" description="Disordered" evidence="7">
    <location>
        <begin position="1"/>
        <end position="31"/>
    </location>
</feature>
<evidence type="ECO:0000256" key="7">
    <source>
        <dbReference type="SAM" id="MobiDB-lite"/>
    </source>
</evidence>
<organism evidence="9 10">
    <name type="scientific">Caenorhabditis angaria</name>
    <dbReference type="NCBI Taxonomy" id="860376"/>
    <lineage>
        <taxon>Eukaryota</taxon>
        <taxon>Metazoa</taxon>
        <taxon>Ecdysozoa</taxon>
        <taxon>Nematoda</taxon>
        <taxon>Chromadorea</taxon>
        <taxon>Rhabditida</taxon>
        <taxon>Rhabditina</taxon>
        <taxon>Rhabditomorpha</taxon>
        <taxon>Rhabditoidea</taxon>
        <taxon>Rhabditidae</taxon>
        <taxon>Peloderinae</taxon>
        <taxon>Caenorhabditis</taxon>
    </lineage>
</organism>
<gene>
    <name evidence="9" type="ORF">CAMP_LOCUS18897</name>
</gene>
<dbReference type="Gene3D" id="4.10.280.10">
    <property type="entry name" value="Helix-loop-helix DNA-binding domain"/>
    <property type="match status" value="1"/>
</dbReference>
<dbReference type="InterPro" id="IPR050283">
    <property type="entry name" value="E-box_TF_Regulators"/>
</dbReference>
<dbReference type="PANTHER" id="PTHR23349">
    <property type="entry name" value="BASIC HELIX-LOOP-HELIX TRANSCRIPTION FACTOR, TWIST"/>
    <property type="match status" value="1"/>
</dbReference>
<evidence type="ECO:0000256" key="6">
    <source>
        <dbReference type="ARBA" id="ARBA00023242"/>
    </source>
</evidence>
<dbReference type="PROSITE" id="PS50888">
    <property type="entry name" value="BHLH"/>
    <property type="match status" value="1"/>
</dbReference>
<evidence type="ECO:0000313" key="10">
    <source>
        <dbReference type="Proteomes" id="UP001152747"/>
    </source>
</evidence>
<dbReference type="SUPFAM" id="SSF47459">
    <property type="entry name" value="HLH, helix-loop-helix DNA-binding domain"/>
    <property type="match status" value="1"/>
</dbReference>
<evidence type="ECO:0000256" key="4">
    <source>
        <dbReference type="ARBA" id="ARBA00023125"/>
    </source>
</evidence>
<dbReference type="GO" id="GO:0046983">
    <property type="term" value="F:protein dimerization activity"/>
    <property type="evidence" value="ECO:0007669"/>
    <property type="project" value="InterPro"/>
</dbReference>
<dbReference type="GO" id="GO:0000981">
    <property type="term" value="F:DNA-binding transcription factor activity, RNA polymerase II-specific"/>
    <property type="evidence" value="ECO:0007669"/>
    <property type="project" value="TreeGrafter"/>
</dbReference>
<keyword evidence="6" id="KW-0539">Nucleus</keyword>
<dbReference type="GO" id="GO:0030154">
    <property type="term" value="P:cell differentiation"/>
    <property type="evidence" value="ECO:0007669"/>
    <property type="project" value="UniProtKB-KW"/>
</dbReference>
<dbReference type="PANTHER" id="PTHR23349:SF50">
    <property type="entry name" value="PROTEIN TWIST"/>
    <property type="match status" value="1"/>
</dbReference>
<keyword evidence="5" id="KW-0804">Transcription</keyword>
<proteinExistence type="predicted"/>
<feature type="compositionally biased region" description="Basic and acidic residues" evidence="7">
    <location>
        <begin position="8"/>
        <end position="17"/>
    </location>
</feature>
<dbReference type="EMBL" id="CANHGI010000006">
    <property type="protein sequence ID" value="CAI5456260.1"/>
    <property type="molecule type" value="Genomic_DNA"/>
</dbReference>
<dbReference type="Pfam" id="PF00010">
    <property type="entry name" value="HLH"/>
    <property type="match status" value="1"/>
</dbReference>
<keyword evidence="3" id="KW-0805">Transcription regulation</keyword>
<dbReference type="OrthoDB" id="8583783at2759"/>
<evidence type="ECO:0000256" key="3">
    <source>
        <dbReference type="ARBA" id="ARBA00023015"/>
    </source>
</evidence>
<evidence type="ECO:0000256" key="5">
    <source>
        <dbReference type="ARBA" id="ARBA00023163"/>
    </source>
</evidence>
<dbReference type="InterPro" id="IPR011598">
    <property type="entry name" value="bHLH_dom"/>
</dbReference>
<keyword evidence="2" id="KW-0221">Differentiation</keyword>
<evidence type="ECO:0000256" key="1">
    <source>
        <dbReference type="ARBA" id="ARBA00022473"/>
    </source>
</evidence>
<feature type="domain" description="BHLH" evidence="8">
    <location>
        <begin position="22"/>
        <end position="73"/>
    </location>
</feature>